<dbReference type="KEGG" id="whj:H9Q79_15445"/>
<feature type="domain" description="ABC transporter" evidence="5">
    <location>
        <begin position="6"/>
        <end position="241"/>
    </location>
</feature>
<dbReference type="EMBL" id="CP060635">
    <property type="protein sequence ID" value="QNM08260.1"/>
    <property type="molecule type" value="Genomic_DNA"/>
</dbReference>
<dbReference type="RefSeq" id="WP_249328689.1">
    <property type="nucleotide sequence ID" value="NZ_CP060635.1"/>
</dbReference>
<dbReference type="SMART" id="SM00382">
    <property type="entry name" value="AAA"/>
    <property type="match status" value="1"/>
</dbReference>
<keyword evidence="4 6" id="KW-0067">ATP-binding</keyword>
<evidence type="ECO:0000256" key="4">
    <source>
        <dbReference type="ARBA" id="ARBA00022840"/>
    </source>
</evidence>
<dbReference type="GO" id="GO:0005524">
    <property type="term" value="F:ATP binding"/>
    <property type="evidence" value="ECO:0007669"/>
    <property type="project" value="UniProtKB-KW"/>
</dbReference>
<evidence type="ECO:0000313" key="7">
    <source>
        <dbReference type="Proteomes" id="UP000515860"/>
    </source>
</evidence>
<dbReference type="PANTHER" id="PTHR43790">
    <property type="entry name" value="CARBOHYDRATE TRANSPORT ATP-BINDING PROTEIN MG119-RELATED"/>
    <property type="match status" value="1"/>
</dbReference>
<evidence type="ECO:0000256" key="3">
    <source>
        <dbReference type="ARBA" id="ARBA00022741"/>
    </source>
</evidence>
<dbReference type="Proteomes" id="UP000515860">
    <property type="component" value="Chromosome"/>
</dbReference>
<keyword evidence="3" id="KW-0547">Nucleotide-binding</keyword>
<dbReference type="Gene3D" id="3.40.50.300">
    <property type="entry name" value="P-loop containing nucleotide triphosphate hydrolases"/>
    <property type="match status" value="2"/>
</dbReference>
<proteinExistence type="predicted"/>
<dbReference type="PROSITE" id="PS50893">
    <property type="entry name" value="ABC_TRANSPORTER_2"/>
    <property type="match status" value="2"/>
</dbReference>
<dbReference type="Pfam" id="PF00005">
    <property type="entry name" value="ABC_tran"/>
    <property type="match status" value="2"/>
</dbReference>
<feature type="domain" description="ABC transporter" evidence="5">
    <location>
        <begin position="251"/>
        <end position="477"/>
    </location>
</feature>
<dbReference type="InterPro" id="IPR027417">
    <property type="entry name" value="P-loop_NTPase"/>
</dbReference>
<evidence type="ECO:0000313" key="6">
    <source>
        <dbReference type="EMBL" id="QNM08260.1"/>
    </source>
</evidence>
<protein>
    <submittedName>
        <fullName evidence="6">Sugar ABC transporter ATP-binding protein</fullName>
    </submittedName>
</protein>
<dbReference type="InterPro" id="IPR003593">
    <property type="entry name" value="AAA+_ATPase"/>
</dbReference>
<accession>A0A7G9GBS8</accession>
<keyword evidence="7" id="KW-1185">Reference proteome</keyword>
<evidence type="ECO:0000256" key="2">
    <source>
        <dbReference type="ARBA" id="ARBA00022737"/>
    </source>
</evidence>
<dbReference type="PANTHER" id="PTHR43790:SF9">
    <property type="entry name" value="GALACTOFURANOSE TRANSPORTER ATP-BINDING PROTEIN YTFR"/>
    <property type="match status" value="1"/>
</dbReference>
<organism evidence="6 7">
    <name type="scientific">Wansuia hejianensis</name>
    <dbReference type="NCBI Taxonomy" id="2763667"/>
    <lineage>
        <taxon>Bacteria</taxon>
        <taxon>Bacillati</taxon>
        <taxon>Bacillota</taxon>
        <taxon>Clostridia</taxon>
        <taxon>Lachnospirales</taxon>
        <taxon>Lachnospiraceae</taxon>
        <taxon>Wansuia</taxon>
    </lineage>
</organism>
<dbReference type="SUPFAM" id="SSF52540">
    <property type="entry name" value="P-loop containing nucleoside triphosphate hydrolases"/>
    <property type="match status" value="2"/>
</dbReference>
<gene>
    <name evidence="6" type="ORF">H9Q79_15445</name>
</gene>
<dbReference type="GO" id="GO:0016887">
    <property type="term" value="F:ATP hydrolysis activity"/>
    <property type="evidence" value="ECO:0007669"/>
    <property type="project" value="InterPro"/>
</dbReference>
<dbReference type="InterPro" id="IPR050107">
    <property type="entry name" value="ABC_carbohydrate_import_ATPase"/>
</dbReference>
<evidence type="ECO:0000259" key="5">
    <source>
        <dbReference type="PROSITE" id="PS50893"/>
    </source>
</evidence>
<keyword evidence="2" id="KW-0677">Repeat</keyword>
<sequence>MIDEILNIRHVRKSFSYGIALDDINLDVVRGEVMGIIGENGSGKSVLIRIIAGELKKDQGDLFFEDRRFEPGDILEAQKGGIYRISHKSMLLDDMTVAENLTCVQHFSKIIFMTKRKMNAIARNHLEQFGLKISPGTLVGELSLIQKKQVELLKVILKNPKLLILDEIFSSLGVEYRSWFAEQINAAKQKGTAVLIVSQNLDLVMDLCDRIAIMQDSQIVQIVAGDDIYLSSLFAMLRRGDDMLQQEESLLTGKKVLTVERLRTRKCAEATFSLYEGEVLGIYINDTLVTDGLIGALCGQEKPMGGEINVWGKRMKKFSPERLADHGICVILGEELNQMLLYKDTVLDNIAFFSMKKAAHHGTRNLTMEKLAAAELAAECGLTEEELHMDVACLSAGARQKLAFANSIAIGTRIYILDNIMSHVDFQSQKILYNKMSELKREGASFLFIAKEFEELRIISDRIIYVLDQQISDKWFY</sequence>
<dbReference type="AlphaFoldDB" id="A0A7G9GBS8"/>
<dbReference type="CDD" id="cd03230">
    <property type="entry name" value="ABC_DR_subfamily_A"/>
    <property type="match status" value="1"/>
</dbReference>
<reference evidence="6 7" key="1">
    <citation type="submission" date="2020-08" db="EMBL/GenBank/DDBJ databases">
        <authorList>
            <person name="Liu C."/>
            <person name="Sun Q."/>
        </authorList>
    </citation>
    <scope>NUCLEOTIDE SEQUENCE [LARGE SCALE GENOMIC DNA]</scope>
    <source>
        <strain evidence="6 7">NSJ-29</strain>
    </source>
</reference>
<keyword evidence="1" id="KW-0813">Transport</keyword>
<evidence type="ECO:0000256" key="1">
    <source>
        <dbReference type="ARBA" id="ARBA00022448"/>
    </source>
</evidence>
<name>A0A7G9GBS8_9FIRM</name>
<dbReference type="InterPro" id="IPR003439">
    <property type="entry name" value="ABC_transporter-like_ATP-bd"/>
</dbReference>